<feature type="chain" id="PRO_5008682829" evidence="5">
    <location>
        <begin position="27"/>
        <end position="265"/>
    </location>
</feature>
<comment type="similarity">
    <text evidence="2 4">Belongs to the bacterial solute-binding protein 3 family.</text>
</comment>
<evidence type="ECO:0000256" key="4">
    <source>
        <dbReference type="RuleBase" id="RU003744"/>
    </source>
</evidence>
<sequence length="265" mass="28286">MPITRRSLLVLATAVGLAGGSHFAYAADVLNVGSYPNNPPFEYKTANGGFEGFEVDIVNEAAKRAGMTTNIADYGFQALFAATSSKRIDVAISSITITPERLKSQSFTQPYYDSDMGVATKESSSVKTLADLKGTVVGVLSGSTGEKWVNDNKAAQGFADVKGYNSQQDMFLDLGAGRIDAVVSDIPGMQYLFVKTKGFAIKDRIKTGEQYGLMMTKDSPLVAKINDAITAMKKDGTLEKIHEKWFGGKAPAGSSTVTELPIPKA</sequence>
<dbReference type="SMART" id="SM00079">
    <property type="entry name" value="PBPe"/>
    <property type="match status" value="1"/>
</dbReference>
<protein>
    <submittedName>
        <fullName evidence="8">Polar amino acid transport system substrate-binding protein</fullName>
    </submittedName>
</protein>
<dbReference type="RefSeq" id="WP_075851483.1">
    <property type="nucleotide sequence ID" value="NZ_FMAC01000001.1"/>
</dbReference>
<evidence type="ECO:0000256" key="5">
    <source>
        <dbReference type="SAM" id="SignalP"/>
    </source>
</evidence>
<comment type="subcellular location">
    <subcellularLocation>
        <location evidence="1">Periplasm</location>
    </subcellularLocation>
</comment>
<organism evidence="8 9">
    <name type="scientific">Rhizobium hainanense</name>
    <dbReference type="NCBI Taxonomy" id="52131"/>
    <lineage>
        <taxon>Bacteria</taxon>
        <taxon>Pseudomonadati</taxon>
        <taxon>Pseudomonadota</taxon>
        <taxon>Alphaproteobacteria</taxon>
        <taxon>Hyphomicrobiales</taxon>
        <taxon>Rhizobiaceae</taxon>
        <taxon>Rhizobium/Agrobacterium group</taxon>
        <taxon>Rhizobium</taxon>
    </lineage>
</organism>
<dbReference type="Proteomes" id="UP000186228">
    <property type="component" value="Unassembled WGS sequence"/>
</dbReference>
<dbReference type="Pfam" id="PF00497">
    <property type="entry name" value="SBP_bac_3"/>
    <property type="match status" value="1"/>
</dbReference>
<evidence type="ECO:0000313" key="9">
    <source>
        <dbReference type="Proteomes" id="UP000186228"/>
    </source>
</evidence>
<name>A0A1C3U7E5_9HYPH</name>
<dbReference type="EMBL" id="FMAC01000001">
    <property type="protein sequence ID" value="SCB11389.1"/>
    <property type="molecule type" value="Genomic_DNA"/>
</dbReference>
<dbReference type="PANTHER" id="PTHR35936:SF17">
    <property type="entry name" value="ARGININE-BINDING EXTRACELLULAR PROTEIN ARTP"/>
    <property type="match status" value="1"/>
</dbReference>
<evidence type="ECO:0000256" key="2">
    <source>
        <dbReference type="ARBA" id="ARBA00010333"/>
    </source>
</evidence>
<dbReference type="OrthoDB" id="9814231at2"/>
<dbReference type="AlphaFoldDB" id="A0A1C3U7E5"/>
<keyword evidence="3 5" id="KW-0732">Signal</keyword>
<reference evidence="9" key="1">
    <citation type="submission" date="2016-08" db="EMBL/GenBank/DDBJ databases">
        <authorList>
            <person name="Varghese N."/>
            <person name="Submissions Spin"/>
        </authorList>
    </citation>
    <scope>NUCLEOTIDE SEQUENCE [LARGE SCALE GENOMIC DNA]</scope>
    <source>
        <strain evidence="9">CCBAU 57015</strain>
    </source>
</reference>
<dbReference type="GO" id="GO:0015276">
    <property type="term" value="F:ligand-gated monoatomic ion channel activity"/>
    <property type="evidence" value="ECO:0007669"/>
    <property type="project" value="InterPro"/>
</dbReference>
<keyword evidence="9" id="KW-1185">Reference proteome</keyword>
<feature type="domain" description="Solute-binding protein family 3/N-terminal" evidence="6">
    <location>
        <begin position="29"/>
        <end position="249"/>
    </location>
</feature>
<dbReference type="SUPFAM" id="SSF53850">
    <property type="entry name" value="Periplasmic binding protein-like II"/>
    <property type="match status" value="1"/>
</dbReference>
<dbReference type="InterPro" id="IPR001638">
    <property type="entry name" value="Solute-binding_3/MltF_N"/>
</dbReference>
<evidence type="ECO:0000259" key="6">
    <source>
        <dbReference type="SMART" id="SM00062"/>
    </source>
</evidence>
<evidence type="ECO:0000256" key="3">
    <source>
        <dbReference type="ARBA" id="ARBA00022729"/>
    </source>
</evidence>
<dbReference type="InterPro" id="IPR001320">
    <property type="entry name" value="Iontro_rcpt_C"/>
</dbReference>
<evidence type="ECO:0000256" key="1">
    <source>
        <dbReference type="ARBA" id="ARBA00004418"/>
    </source>
</evidence>
<dbReference type="GO" id="GO:0042597">
    <property type="term" value="C:periplasmic space"/>
    <property type="evidence" value="ECO:0007669"/>
    <property type="project" value="UniProtKB-SubCell"/>
</dbReference>
<dbReference type="CDD" id="cd13530">
    <property type="entry name" value="PBP2_peptides_like"/>
    <property type="match status" value="1"/>
</dbReference>
<feature type="domain" description="Ionotropic glutamate receptor C-terminal" evidence="7">
    <location>
        <begin position="29"/>
        <end position="248"/>
    </location>
</feature>
<dbReference type="GO" id="GO:0016020">
    <property type="term" value="C:membrane"/>
    <property type="evidence" value="ECO:0007669"/>
    <property type="project" value="InterPro"/>
</dbReference>
<dbReference type="Gene3D" id="3.40.190.10">
    <property type="entry name" value="Periplasmic binding protein-like II"/>
    <property type="match status" value="2"/>
</dbReference>
<proteinExistence type="inferred from homology"/>
<feature type="signal peptide" evidence="5">
    <location>
        <begin position="1"/>
        <end position="26"/>
    </location>
</feature>
<dbReference type="STRING" id="52131.GA0061100_101890"/>
<dbReference type="SMART" id="SM00062">
    <property type="entry name" value="PBPb"/>
    <property type="match status" value="1"/>
</dbReference>
<gene>
    <name evidence="8" type="ORF">GA0061100_101890</name>
</gene>
<evidence type="ECO:0000259" key="7">
    <source>
        <dbReference type="SMART" id="SM00079"/>
    </source>
</evidence>
<accession>A0A1C3U7E5</accession>
<dbReference type="InterPro" id="IPR018313">
    <property type="entry name" value="SBP_3_CS"/>
</dbReference>
<dbReference type="PANTHER" id="PTHR35936">
    <property type="entry name" value="MEMBRANE-BOUND LYTIC MUREIN TRANSGLYCOSYLASE F"/>
    <property type="match status" value="1"/>
</dbReference>
<evidence type="ECO:0000313" key="8">
    <source>
        <dbReference type="EMBL" id="SCB11389.1"/>
    </source>
</evidence>
<dbReference type="PROSITE" id="PS01039">
    <property type="entry name" value="SBP_BACTERIAL_3"/>
    <property type="match status" value="1"/>
</dbReference>